<feature type="region of interest" description="Disordered" evidence="1">
    <location>
        <begin position="1"/>
        <end position="69"/>
    </location>
</feature>
<accession>A0A6J4JRG8</accession>
<feature type="compositionally biased region" description="Low complexity" evidence="1">
    <location>
        <begin position="1"/>
        <end position="18"/>
    </location>
</feature>
<feature type="non-terminal residue" evidence="2">
    <location>
        <position position="69"/>
    </location>
</feature>
<evidence type="ECO:0000256" key="1">
    <source>
        <dbReference type="SAM" id="MobiDB-lite"/>
    </source>
</evidence>
<sequence length="69" mass="7027">CQRSSSSRSGSAAPSSAPWNGTGGSDSTRAERRTRGQTTTSPGPTAPRSGVSPATKRRRCPIGRGPSTP</sequence>
<organism evidence="2">
    <name type="scientific">uncultured Acetobacteraceae bacterium</name>
    <dbReference type="NCBI Taxonomy" id="169975"/>
    <lineage>
        <taxon>Bacteria</taxon>
        <taxon>Pseudomonadati</taxon>
        <taxon>Pseudomonadota</taxon>
        <taxon>Alphaproteobacteria</taxon>
        <taxon>Acetobacterales</taxon>
        <taxon>Acetobacteraceae</taxon>
        <taxon>environmental samples</taxon>
    </lineage>
</organism>
<feature type="non-terminal residue" evidence="2">
    <location>
        <position position="1"/>
    </location>
</feature>
<protein>
    <submittedName>
        <fullName evidence="2">Uncharacterized protein</fullName>
    </submittedName>
</protein>
<name>A0A6J4JRG8_9PROT</name>
<gene>
    <name evidence="2" type="ORF">AVDCRST_MAG08-4139</name>
</gene>
<dbReference type="AlphaFoldDB" id="A0A6J4JRG8"/>
<dbReference type="EMBL" id="CADCTG010000323">
    <property type="protein sequence ID" value="CAA9285191.1"/>
    <property type="molecule type" value="Genomic_DNA"/>
</dbReference>
<proteinExistence type="predicted"/>
<reference evidence="2" key="1">
    <citation type="submission" date="2020-02" db="EMBL/GenBank/DDBJ databases">
        <authorList>
            <person name="Meier V. D."/>
        </authorList>
    </citation>
    <scope>NUCLEOTIDE SEQUENCE</scope>
    <source>
        <strain evidence="2">AVDCRST_MAG08</strain>
    </source>
</reference>
<evidence type="ECO:0000313" key="2">
    <source>
        <dbReference type="EMBL" id="CAA9285191.1"/>
    </source>
</evidence>